<evidence type="ECO:0000313" key="3">
    <source>
        <dbReference type="EMBL" id="HIU61013.1"/>
    </source>
</evidence>
<accession>A0A9D1SIM1</accession>
<feature type="non-terminal residue" evidence="3">
    <location>
        <position position="416"/>
    </location>
</feature>
<protein>
    <submittedName>
        <fullName evidence="3">InlB B-repeat-containing protein</fullName>
    </submittedName>
</protein>
<keyword evidence="1" id="KW-0472">Membrane</keyword>
<comment type="caution">
    <text evidence="3">The sequence shown here is derived from an EMBL/GenBank/DDBJ whole genome shotgun (WGS) entry which is preliminary data.</text>
</comment>
<keyword evidence="1" id="KW-1133">Transmembrane helix</keyword>
<dbReference type="InterPro" id="IPR044060">
    <property type="entry name" value="Bacterial_rp_domain"/>
</dbReference>
<dbReference type="Proteomes" id="UP000824094">
    <property type="component" value="Unassembled WGS sequence"/>
</dbReference>
<evidence type="ECO:0000259" key="2">
    <source>
        <dbReference type="Pfam" id="PF18998"/>
    </source>
</evidence>
<dbReference type="Pfam" id="PF09479">
    <property type="entry name" value="Flg_new"/>
    <property type="match status" value="1"/>
</dbReference>
<dbReference type="AlphaFoldDB" id="A0A9D1SIM1"/>
<reference evidence="3" key="1">
    <citation type="submission" date="2020-10" db="EMBL/GenBank/DDBJ databases">
        <authorList>
            <person name="Gilroy R."/>
        </authorList>
    </citation>
    <scope>NUCLEOTIDE SEQUENCE</scope>
    <source>
        <strain evidence="3">18911</strain>
    </source>
</reference>
<name>A0A9D1SIM1_9FIRM</name>
<organism evidence="3 4">
    <name type="scientific">Candidatus Stercoripulliclostridium merdigallinarum</name>
    <dbReference type="NCBI Taxonomy" id="2840951"/>
    <lineage>
        <taxon>Bacteria</taxon>
        <taxon>Bacillati</taxon>
        <taxon>Bacillota</taxon>
        <taxon>Clostridia</taxon>
        <taxon>Eubacteriales</taxon>
        <taxon>Candidatus Stercoripulliclostridium</taxon>
    </lineage>
</organism>
<dbReference type="EMBL" id="DVNF01000187">
    <property type="protein sequence ID" value="HIU61013.1"/>
    <property type="molecule type" value="Genomic_DNA"/>
</dbReference>
<dbReference type="InterPro" id="IPR013378">
    <property type="entry name" value="InlB-like_B-rpt"/>
</dbReference>
<feature type="transmembrane region" description="Helical" evidence="1">
    <location>
        <begin position="16"/>
        <end position="39"/>
    </location>
</feature>
<reference evidence="3" key="2">
    <citation type="journal article" date="2021" name="PeerJ">
        <title>Extensive microbial diversity within the chicken gut microbiome revealed by metagenomics and culture.</title>
        <authorList>
            <person name="Gilroy R."/>
            <person name="Ravi A."/>
            <person name="Getino M."/>
            <person name="Pursley I."/>
            <person name="Horton D.L."/>
            <person name="Alikhan N.F."/>
            <person name="Baker D."/>
            <person name="Gharbi K."/>
            <person name="Hall N."/>
            <person name="Watson M."/>
            <person name="Adriaenssens E.M."/>
            <person name="Foster-Nyarko E."/>
            <person name="Jarju S."/>
            <person name="Secka A."/>
            <person name="Antonio M."/>
            <person name="Oren A."/>
            <person name="Chaudhuri R.R."/>
            <person name="La Ragione R."/>
            <person name="Hildebrand F."/>
            <person name="Pallen M.J."/>
        </authorList>
    </citation>
    <scope>NUCLEOTIDE SEQUENCE</scope>
    <source>
        <strain evidence="3">18911</strain>
    </source>
</reference>
<sequence>MARYRIPGKNYSRRSIFGITAIVVVVAAIVAAGVAVAVLPTMVDGLEGSEFVTDGGYTRPVVTAIVLENDGQISVNANLESVFATVQYSDGSTEQVALSEMVIEGLDLTAENVSSGVVLNFGGFEQRVDFKVIPTTLTVTYIAGEGGSIDGDLVQQVIAGQDATTVRAVPNAGYEFVRWTDGYPEEERRDRNISKTTTLQAVFTRQTFTVVFFYPDGTTAREEKVQYGMNATDIPDPDEGEMRMYGYRFAGWDASYEHITQNMEIHPIMVKHAIDLNFTATQDANGNLGGISDIQPYYPIGEQSVLRLSPNTEREFLAWNITDMNGNVVTIPKSVIAGEGYNVSVSLYDSISVTFTAGQTGTEGRNEYTLSFTIPETAVAGSFEIDIHADFAYSTSVIAFTSAGATGNIYSAELDY</sequence>
<feature type="domain" description="Bacterial repeat" evidence="2">
    <location>
        <begin position="138"/>
        <end position="206"/>
    </location>
</feature>
<proteinExistence type="predicted"/>
<evidence type="ECO:0000256" key="1">
    <source>
        <dbReference type="SAM" id="Phobius"/>
    </source>
</evidence>
<dbReference type="Pfam" id="PF18998">
    <property type="entry name" value="Flg_new_2"/>
    <property type="match status" value="1"/>
</dbReference>
<evidence type="ECO:0000313" key="4">
    <source>
        <dbReference type="Proteomes" id="UP000824094"/>
    </source>
</evidence>
<keyword evidence="1" id="KW-0812">Transmembrane</keyword>
<gene>
    <name evidence="3" type="ORF">IAB05_06445</name>
</gene>